<sequence>MFPWIAISSPHEFQALSFFISCICLVAPTAALFCWEDNSAHRVRQYRSNENTAALDLRSIYRLPCSFKLFATASIASRGDCSKWNVPLLCDLERFRYDSCQEPSD</sequence>
<reference evidence="2" key="1">
    <citation type="submission" date="2021-01" db="EMBL/GenBank/DDBJ databases">
        <authorList>
            <person name="Corre E."/>
            <person name="Pelletier E."/>
            <person name="Niang G."/>
            <person name="Scheremetjew M."/>
            <person name="Finn R."/>
            <person name="Kale V."/>
            <person name="Holt S."/>
            <person name="Cochrane G."/>
            <person name="Meng A."/>
            <person name="Brown T."/>
            <person name="Cohen L."/>
        </authorList>
    </citation>
    <scope>NUCLEOTIDE SEQUENCE</scope>
    <source>
        <strain evidence="2">CCMP 2712</strain>
    </source>
</reference>
<proteinExistence type="predicted"/>
<accession>A0A7S4PEL9</accession>
<feature type="transmembrane region" description="Helical" evidence="1">
    <location>
        <begin position="15"/>
        <end position="35"/>
    </location>
</feature>
<keyword evidence="1" id="KW-0812">Transmembrane</keyword>
<evidence type="ECO:0000313" key="2">
    <source>
        <dbReference type="EMBL" id="CAE2332421.1"/>
    </source>
</evidence>
<gene>
    <name evidence="2" type="ORF">GTHE00462_LOCUS34063</name>
</gene>
<name>A0A7S4PEL9_GUITH</name>
<keyword evidence="1" id="KW-0472">Membrane</keyword>
<dbReference type="AlphaFoldDB" id="A0A7S4PEL9"/>
<evidence type="ECO:0000256" key="1">
    <source>
        <dbReference type="SAM" id="Phobius"/>
    </source>
</evidence>
<dbReference type="EMBL" id="HBKN01043486">
    <property type="protein sequence ID" value="CAE2332421.1"/>
    <property type="molecule type" value="Transcribed_RNA"/>
</dbReference>
<protein>
    <submittedName>
        <fullName evidence="2">Uncharacterized protein</fullName>
    </submittedName>
</protein>
<organism evidence="2">
    <name type="scientific">Guillardia theta</name>
    <name type="common">Cryptophyte</name>
    <name type="synonym">Cryptomonas phi</name>
    <dbReference type="NCBI Taxonomy" id="55529"/>
    <lineage>
        <taxon>Eukaryota</taxon>
        <taxon>Cryptophyceae</taxon>
        <taxon>Pyrenomonadales</taxon>
        <taxon>Geminigeraceae</taxon>
        <taxon>Guillardia</taxon>
    </lineage>
</organism>
<keyword evidence="1" id="KW-1133">Transmembrane helix</keyword>